<dbReference type="InterPro" id="IPR029018">
    <property type="entry name" value="Hex-like_dom2"/>
</dbReference>
<gene>
    <name evidence="2" type="ORF">Syun_014950</name>
</gene>
<evidence type="ECO:0000313" key="3">
    <source>
        <dbReference type="Proteomes" id="UP001420932"/>
    </source>
</evidence>
<evidence type="ECO:0000313" key="2">
    <source>
        <dbReference type="EMBL" id="KAK9135620.1"/>
    </source>
</evidence>
<keyword evidence="1" id="KW-0378">Hydrolase</keyword>
<comment type="caution">
    <text evidence="2">The sequence shown here is derived from an EMBL/GenBank/DDBJ whole genome shotgun (WGS) entry which is preliminary data.</text>
</comment>
<dbReference type="Proteomes" id="UP001420932">
    <property type="component" value="Unassembled WGS sequence"/>
</dbReference>
<dbReference type="Gene3D" id="3.30.379.10">
    <property type="entry name" value="Chitobiase/beta-hexosaminidase domain 2-like"/>
    <property type="match status" value="1"/>
</dbReference>
<dbReference type="SUPFAM" id="SSF55545">
    <property type="entry name" value="beta-N-acetylhexosaminidase-like domain"/>
    <property type="match status" value="1"/>
</dbReference>
<accession>A0AAP0JL56</accession>
<keyword evidence="3" id="KW-1185">Reference proteome</keyword>
<organism evidence="2 3">
    <name type="scientific">Stephania yunnanensis</name>
    <dbReference type="NCBI Taxonomy" id="152371"/>
    <lineage>
        <taxon>Eukaryota</taxon>
        <taxon>Viridiplantae</taxon>
        <taxon>Streptophyta</taxon>
        <taxon>Embryophyta</taxon>
        <taxon>Tracheophyta</taxon>
        <taxon>Spermatophyta</taxon>
        <taxon>Magnoliopsida</taxon>
        <taxon>Ranunculales</taxon>
        <taxon>Menispermaceae</taxon>
        <taxon>Menispermoideae</taxon>
        <taxon>Cissampelideae</taxon>
        <taxon>Stephania</taxon>
    </lineage>
</organism>
<dbReference type="EMBL" id="JBBNAF010000006">
    <property type="protein sequence ID" value="KAK9135620.1"/>
    <property type="molecule type" value="Genomic_DNA"/>
</dbReference>
<reference evidence="2 3" key="1">
    <citation type="submission" date="2024-01" db="EMBL/GenBank/DDBJ databases">
        <title>Genome assemblies of Stephania.</title>
        <authorList>
            <person name="Yang L."/>
        </authorList>
    </citation>
    <scope>NUCLEOTIDE SEQUENCE [LARGE SCALE GENOMIC DNA]</scope>
    <source>
        <strain evidence="2">YNDBR</strain>
        <tissue evidence="2">Leaf</tissue>
    </source>
</reference>
<protein>
    <submittedName>
        <fullName evidence="2">Uncharacterized protein</fullName>
    </submittedName>
</protein>
<name>A0AAP0JL56_9MAGN</name>
<evidence type="ECO:0000256" key="1">
    <source>
        <dbReference type="ARBA" id="ARBA00022801"/>
    </source>
</evidence>
<sequence length="132" mass="14564">MLTSPVELNIWPMPKSINYGKQSLLLSKDFALDIKGNKYSDSSSILNDGFSRLLDHNIDKNSSDYHSQLLKGLLVVIFLTDDKGEVLDVNMTGMFNGRRGPVERVEMCMDDTRGPTGGDAAEDVEIDVVAPD</sequence>
<dbReference type="AlphaFoldDB" id="A0AAP0JL56"/>
<proteinExistence type="predicted"/>
<dbReference type="GO" id="GO:0016787">
    <property type="term" value="F:hydrolase activity"/>
    <property type="evidence" value="ECO:0007669"/>
    <property type="project" value="UniProtKB-KW"/>
</dbReference>